<gene>
    <name evidence="1" type="ORF">GNI_019190</name>
</gene>
<protein>
    <recommendedName>
        <fullName evidence="3">Integrase core domain protein</fullName>
    </recommendedName>
</protein>
<dbReference type="OrthoDB" id="10065153at2759"/>
<dbReference type="AlphaFoldDB" id="A0A023BC28"/>
<proteinExistence type="predicted"/>
<name>A0A023BC28_GRENI</name>
<accession>A0A023BC28</accession>
<feature type="non-terminal residue" evidence="1">
    <location>
        <position position="195"/>
    </location>
</feature>
<keyword evidence="2" id="KW-1185">Reference proteome</keyword>
<comment type="caution">
    <text evidence="1">The sequence shown here is derived from an EMBL/GenBank/DDBJ whole genome shotgun (WGS) entry which is preliminary data.</text>
</comment>
<dbReference type="InterPro" id="IPR012337">
    <property type="entry name" value="RNaseH-like_sf"/>
</dbReference>
<dbReference type="PANTHER" id="PTHR47266">
    <property type="entry name" value="ENDONUCLEASE-RELATED"/>
    <property type="match status" value="1"/>
</dbReference>
<dbReference type="RefSeq" id="XP_011134229.1">
    <property type="nucleotide sequence ID" value="XM_011135927.1"/>
</dbReference>
<dbReference type="Proteomes" id="UP000019763">
    <property type="component" value="Unassembled WGS sequence"/>
</dbReference>
<dbReference type="GeneID" id="22910956"/>
<dbReference type="SUPFAM" id="SSF53098">
    <property type="entry name" value="Ribonuclease H-like"/>
    <property type="match status" value="1"/>
</dbReference>
<dbReference type="Gene3D" id="3.30.420.10">
    <property type="entry name" value="Ribonuclease H-like superfamily/Ribonuclease H"/>
    <property type="match status" value="1"/>
</dbReference>
<organism evidence="1 2">
    <name type="scientific">Gregarina niphandrodes</name>
    <name type="common">Septate eugregarine</name>
    <dbReference type="NCBI Taxonomy" id="110365"/>
    <lineage>
        <taxon>Eukaryota</taxon>
        <taxon>Sar</taxon>
        <taxon>Alveolata</taxon>
        <taxon>Apicomplexa</taxon>
        <taxon>Conoidasida</taxon>
        <taxon>Gregarinasina</taxon>
        <taxon>Eugregarinorida</taxon>
        <taxon>Gregarinidae</taxon>
        <taxon>Gregarina</taxon>
    </lineage>
</organism>
<dbReference type="GO" id="GO:0003676">
    <property type="term" value="F:nucleic acid binding"/>
    <property type="evidence" value="ECO:0007669"/>
    <property type="project" value="InterPro"/>
</dbReference>
<evidence type="ECO:0000313" key="2">
    <source>
        <dbReference type="Proteomes" id="UP000019763"/>
    </source>
</evidence>
<reference evidence="1" key="1">
    <citation type="submission" date="2013-12" db="EMBL/GenBank/DDBJ databases">
        <authorList>
            <person name="Omoto C.K."/>
            <person name="Sibley D."/>
            <person name="Venepally P."/>
            <person name="Hadjithomas M."/>
            <person name="Karamycheva S."/>
            <person name="Brunk B."/>
            <person name="Roos D."/>
            <person name="Caler E."/>
            <person name="Lorenzi H."/>
        </authorList>
    </citation>
    <scope>NUCLEOTIDE SEQUENCE</scope>
</reference>
<dbReference type="InterPro" id="IPR052160">
    <property type="entry name" value="Gypsy_RT_Integrase-like"/>
</dbReference>
<sequence length="195" mass="22995">MHEQIFQFVKTCPECIRTKARHDSRQGLPLHVRATEPLSMLMIDVYGPIRRPGRNPSYILNLLDIASRYWQISIITQPFTSSLLWEALLQKWTPEELPRTWPFQLKLLVQQYNLTYHESLGFSPAALLFGKHPQQTGITVDLLKDNEQHVMETNEIRRLDDQRMKQLQSELDEKMAHINFNPVFRTKPCQRPARF</sequence>
<dbReference type="VEuPathDB" id="CryptoDB:GNI_019190"/>
<dbReference type="InterPro" id="IPR036397">
    <property type="entry name" value="RNaseH_sf"/>
</dbReference>
<evidence type="ECO:0008006" key="3">
    <source>
        <dbReference type="Google" id="ProtNLM"/>
    </source>
</evidence>
<evidence type="ECO:0000313" key="1">
    <source>
        <dbReference type="EMBL" id="EZG81334.1"/>
    </source>
</evidence>
<dbReference type="EMBL" id="AFNH02000140">
    <property type="protein sequence ID" value="EZG81334.1"/>
    <property type="molecule type" value="Genomic_DNA"/>
</dbReference>